<keyword evidence="2" id="KW-1185">Reference proteome</keyword>
<organism evidence="1 2">
    <name type="scientific">Luteolibacter rhizosphaerae</name>
    <dbReference type="NCBI Taxonomy" id="2989719"/>
    <lineage>
        <taxon>Bacteria</taxon>
        <taxon>Pseudomonadati</taxon>
        <taxon>Verrucomicrobiota</taxon>
        <taxon>Verrucomicrobiia</taxon>
        <taxon>Verrucomicrobiales</taxon>
        <taxon>Verrucomicrobiaceae</taxon>
        <taxon>Luteolibacter</taxon>
    </lineage>
</organism>
<dbReference type="Proteomes" id="UP001165653">
    <property type="component" value="Unassembled WGS sequence"/>
</dbReference>
<accession>A0ABT3G2S2</accession>
<sequence>MSISRGDTPAVAVGQDAPHCRGLLGQCRVGDWIYPADVFEWWGLTGTRRYQPGGKHPFDPACFDRSLPVWIFERHDHPLVRGGTRHSLRVWKRVR</sequence>
<evidence type="ECO:0000313" key="1">
    <source>
        <dbReference type="EMBL" id="MCW1914143.1"/>
    </source>
</evidence>
<protein>
    <submittedName>
        <fullName evidence="1">Uncharacterized protein</fullName>
    </submittedName>
</protein>
<proteinExistence type="predicted"/>
<dbReference type="RefSeq" id="WP_264513649.1">
    <property type="nucleotide sequence ID" value="NZ_JAPDDR010000005.1"/>
</dbReference>
<name>A0ABT3G2S2_9BACT</name>
<comment type="caution">
    <text evidence="1">The sequence shown here is derived from an EMBL/GenBank/DDBJ whole genome shotgun (WGS) entry which is preliminary data.</text>
</comment>
<dbReference type="EMBL" id="JAPDDR010000005">
    <property type="protein sequence ID" value="MCW1914143.1"/>
    <property type="molecule type" value="Genomic_DNA"/>
</dbReference>
<gene>
    <name evidence="1" type="ORF">OJ996_11185</name>
</gene>
<evidence type="ECO:0000313" key="2">
    <source>
        <dbReference type="Proteomes" id="UP001165653"/>
    </source>
</evidence>
<reference evidence="1" key="1">
    <citation type="submission" date="2022-10" db="EMBL/GenBank/DDBJ databases">
        <title>Luteolibacter sp. GHJ8, whole genome shotgun sequencing project.</title>
        <authorList>
            <person name="Zhao G."/>
            <person name="Shen L."/>
        </authorList>
    </citation>
    <scope>NUCLEOTIDE SEQUENCE</scope>
    <source>
        <strain evidence="1">GHJ8</strain>
    </source>
</reference>